<dbReference type="InterPro" id="IPR035965">
    <property type="entry name" value="PAS-like_dom_sf"/>
</dbReference>
<gene>
    <name evidence="10" type="ORF">GCM10017581_085730</name>
</gene>
<feature type="domain" description="Histidine kinase" evidence="8">
    <location>
        <begin position="412"/>
        <end position="636"/>
    </location>
</feature>
<keyword evidence="11" id="KW-1185">Reference proteome</keyword>
<dbReference type="Pfam" id="PF08447">
    <property type="entry name" value="PAS_3"/>
    <property type="match status" value="1"/>
</dbReference>
<dbReference type="Proteomes" id="UP001143480">
    <property type="component" value="Unassembled WGS sequence"/>
</dbReference>
<dbReference type="Gene3D" id="3.30.565.10">
    <property type="entry name" value="Histidine kinase-like ATPase, C-terminal domain"/>
    <property type="match status" value="1"/>
</dbReference>
<reference evidence="10" key="1">
    <citation type="journal article" date="2014" name="Int. J. Syst. Evol. Microbiol.">
        <title>Complete genome sequence of Corynebacterium casei LMG S-19264T (=DSM 44701T), isolated from a smear-ripened cheese.</title>
        <authorList>
            <consortium name="US DOE Joint Genome Institute (JGI-PGF)"/>
            <person name="Walter F."/>
            <person name="Albersmeier A."/>
            <person name="Kalinowski J."/>
            <person name="Ruckert C."/>
        </authorList>
    </citation>
    <scope>NUCLEOTIDE SEQUENCE</scope>
    <source>
        <strain evidence="10">VKM Ac-1321</strain>
    </source>
</reference>
<evidence type="ECO:0000256" key="7">
    <source>
        <dbReference type="ARBA" id="ARBA00023012"/>
    </source>
</evidence>
<dbReference type="FunFam" id="3.30.565.10:FF:000006">
    <property type="entry name" value="Sensor histidine kinase WalK"/>
    <property type="match status" value="1"/>
</dbReference>
<feature type="domain" description="PAS" evidence="9">
    <location>
        <begin position="248"/>
        <end position="283"/>
    </location>
</feature>
<dbReference type="Gene3D" id="3.30.450.20">
    <property type="entry name" value="PAS domain"/>
    <property type="match status" value="2"/>
</dbReference>
<dbReference type="PROSITE" id="PS50112">
    <property type="entry name" value="PAS"/>
    <property type="match status" value="1"/>
</dbReference>
<dbReference type="SUPFAM" id="SSF55874">
    <property type="entry name" value="ATPase domain of HSP90 chaperone/DNA topoisomerase II/histidine kinase"/>
    <property type="match status" value="1"/>
</dbReference>
<keyword evidence="7" id="KW-0902">Two-component regulatory system</keyword>
<protein>
    <recommendedName>
        <fullName evidence="3">histidine kinase</fullName>
        <ecNumber evidence="3">2.7.13.3</ecNumber>
    </recommendedName>
</protein>
<dbReference type="InterPro" id="IPR000014">
    <property type="entry name" value="PAS"/>
</dbReference>
<dbReference type="PANTHER" id="PTHR43711">
    <property type="entry name" value="TWO-COMPONENT HISTIDINE KINASE"/>
    <property type="match status" value="1"/>
</dbReference>
<dbReference type="InterPro" id="IPR036097">
    <property type="entry name" value="HisK_dim/P_sf"/>
</dbReference>
<dbReference type="InterPro" id="IPR036890">
    <property type="entry name" value="HATPase_C_sf"/>
</dbReference>
<evidence type="ECO:0000313" key="10">
    <source>
        <dbReference type="EMBL" id="GLL06823.1"/>
    </source>
</evidence>
<dbReference type="CDD" id="cd00130">
    <property type="entry name" value="PAS"/>
    <property type="match status" value="1"/>
</dbReference>
<dbReference type="PROSITE" id="PS50109">
    <property type="entry name" value="HIS_KIN"/>
    <property type="match status" value="1"/>
</dbReference>
<evidence type="ECO:0000256" key="6">
    <source>
        <dbReference type="ARBA" id="ARBA00022777"/>
    </source>
</evidence>
<evidence type="ECO:0000256" key="5">
    <source>
        <dbReference type="ARBA" id="ARBA00022679"/>
    </source>
</evidence>
<evidence type="ECO:0000259" key="9">
    <source>
        <dbReference type="PROSITE" id="PS50112"/>
    </source>
</evidence>
<dbReference type="Pfam" id="PF02518">
    <property type="entry name" value="HATPase_c"/>
    <property type="match status" value="1"/>
</dbReference>
<dbReference type="SMART" id="SM00091">
    <property type="entry name" value="PAS"/>
    <property type="match status" value="2"/>
</dbReference>
<dbReference type="InterPro" id="IPR003661">
    <property type="entry name" value="HisK_dim/P_dom"/>
</dbReference>
<dbReference type="PANTHER" id="PTHR43711:SF1">
    <property type="entry name" value="HISTIDINE KINASE 1"/>
    <property type="match status" value="1"/>
</dbReference>
<dbReference type="Pfam" id="PF13188">
    <property type="entry name" value="PAS_8"/>
    <property type="match status" value="1"/>
</dbReference>
<evidence type="ECO:0000256" key="4">
    <source>
        <dbReference type="ARBA" id="ARBA00022553"/>
    </source>
</evidence>
<accession>A0A9W6NRV6</accession>
<evidence type="ECO:0000256" key="1">
    <source>
        <dbReference type="ARBA" id="ARBA00000085"/>
    </source>
</evidence>
<dbReference type="GO" id="GO:0005886">
    <property type="term" value="C:plasma membrane"/>
    <property type="evidence" value="ECO:0007669"/>
    <property type="project" value="UniProtKB-SubCell"/>
</dbReference>
<evidence type="ECO:0000259" key="8">
    <source>
        <dbReference type="PROSITE" id="PS50109"/>
    </source>
</evidence>
<comment type="catalytic activity">
    <reaction evidence="1">
        <text>ATP + protein L-histidine = ADP + protein N-phospho-L-histidine.</text>
        <dbReference type="EC" id="2.7.13.3"/>
    </reaction>
</comment>
<dbReference type="GO" id="GO:0000155">
    <property type="term" value="F:phosphorelay sensor kinase activity"/>
    <property type="evidence" value="ECO:0007669"/>
    <property type="project" value="InterPro"/>
</dbReference>
<dbReference type="InterPro" id="IPR005467">
    <property type="entry name" value="His_kinase_dom"/>
</dbReference>
<comment type="subcellular location">
    <subcellularLocation>
        <location evidence="2">Cell membrane</location>
    </subcellularLocation>
</comment>
<dbReference type="Gene3D" id="1.10.287.130">
    <property type="match status" value="1"/>
</dbReference>
<dbReference type="SUPFAM" id="SSF47384">
    <property type="entry name" value="Homodimeric domain of signal transducing histidine kinase"/>
    <property type="match status" value="1"/>
</dbReference>
<reference evidence="10" key="2">
    <citation type="submission" date="2023-01" db="EMBL/GenBank/DDBJ databases">
        <authorList>
            <person name="Sun Q."/>
            <person name="Evtushenko L."/>
        </authorList>
    </citation>
    <scope>NUCLEOTIDE SEQUENCE</scope>
    <source>
        <strain evidence="10">VKM Ac-1321</strain>
    </source>
</reference>
<dbReference type="RefSeq" id="WP_261961129.1">
    <property type="nucleotide sequence ID" value="NZ_BAAAXA010000001.1"/>
</dbReference>
<dbReference type="SMART" id="SM00387">
    <property type="entry name" value="HATPase_c"/>
    <property type="match status" value="1"/>
</dbReference>
<sequence length="641" mass="68421">MRGETDRLVDTSLIEGAVVDLVVRAANAATAVDAQRLVSELRTFSGVRSADIVPAVMPVLGDLDLLERLPVGPAQWGQELRVEFSAEPARAELLTAASEIAAAADRALTVPCRAVPPPPMLGSPLAWAITAGARAMILCVEPGRGWSALSDSFTATLGYDRHHPPDFRLLDIVHPDDRPAAVGLFLASCAGRPPEHAVDLRVCTVNGRWRTIEIAARSFVDDPAVGAVVFFGLDVTGQRDAERNARIEQQRLARLVETMDDGLLMLDEDGQVCLANRAAHRLLDTGVLDVSPEHDPDDAEPLDWSQVIARTIHRLGRETAPIDRLRNGYRTRRAVVGEEMAFEDGRVLELDLVPVTGPAGPGGTDGGTLIHLRDVTSRVAVRRGLEERSRGLEERNRALIEATALNNEFVASVSHELRGPLSSVVAFSHLLGDSASGELSEDQQTYLAVIDRNANRLLRLIEDLLLLSRLEARTLQLKPTPTRLPELLAVAVAERTPAAQAAGIDLRLECTDGPEVVCDDTRVHQVVDNLVSNAVKFTPSGGRVSVKAWPGPDGEGWSVSVADSGVGIPAADLPRLFSAFFRGSNVTAAVGRQVMPGTGLGLVVSRAIVELHGGSISVASTEGVGTTVTLSLPTRPARNGG</sequence>
<name>A0A9W6NRV6_9ACTN</name>
<keyword evidence="4" id="KW-0597">Phosphoprotein</keyword>
<evidence type="ECO:0000256" key="2">
    <source>
        <dbReference type="ARBA" id="ARBA00004236"/>
    </source>
</evidence>
<dbReference type="EMBL" id="BSFP01000079">
    <property type="protein sequence ID" value="GLL06823.1"/>
    <property type="molecule type" value="Genomic_DNA"/>
</dbReference>
<evidence type="ECO:0000256" key="3">
    <source>
        <dbReference type="ARBA" id="ARBA00012438"/>
    </source>
</evidence>
<proteinExistence type="predicted"/>
<dbReference type="CDD" id="cd00082">
    <property type="entry name" value="HisKA"/>
    <property type="match status" value="1"/>
</dbReference>
<evidence type="ECO:0000313" key="11">
    <source>
        <dbReference type="Proteomes" id="UP001143480"/>
    </source>
</evidence>
<dbReference type="Pfam" id="PF00512">
    <property type="entry name" value="HisKA"/>
    <property type="match status" value="1"/>
</dbReference>
<dbReference type="PRINTS" id="PR00344">
    <property type="entry name" value="BCTRLSENSOR"/>
</dbReference>
<dbReference type="EC" id="2.7.13.3" evidence="3"/>
<dbReference type="InterPro" id="IPR003594">
    <property type="entry name" value="HATPase_dom"/>
</dbReference>
<keyword evidence="6" id="KW-0418">Kinase</keyword>
<organism evidence="10 11">
    <name type="scientific">Dactylosporangium matsuzakiense</name>
    <dbReference type="NCBI Taxonomy" id="53360"/>
    <lineage>
        <taxon>Bacteria</taxon>
        <taxon>Bacillati</taxon>
        <taxon>Actinomycetota</taxon>
        <taxon>Actinomycetes</taxon>
        <taxon>Micromonosporales</taxon>
        <taxon>Micromonosporaceae</taxon>
        <taxon>Dactylosporangium</taxon>
    </lineage>
</organism>
<dbReference type="AlphaFoldDB" id="A0A9W6NRV6"/>
<comment type="caution">
    <text evidence="10">The sequence shown here is derived from an EMBL/GenBank/DDBJ whole genome shotgun (WGS) entry which is preliminary data.</text>
</comment>
<dbReference type="InterPro" id="IPR013655">
    <property type="entry name" value="PAS_fold_3"/>
</dbReference>
<keyword evidence="5" id="KW-0808">Transferase</keyword>
<dbReference type="SMART" id="SM00388">
    <property type="entry name" value="HisKA"/>
    <property type="match status" value="1"/>
</dbReference>
<dbReference type="InterPro" id="IPR004358">
    <property type="entry name" value="Sig_transdc_His_kin-like_C"/>
</dbReference>
<dbReference type="InterPro" id="IPR050736">
    <property type="entry name" value="Sensor_HK_Regulatory"/>
</dbReference>
<dbReference type="SUPFAM" id="SSF55785">
    <property type="entry name" value="PYP-like sensor domain (PAS domain)"/>
    <property type="match status" value="2"/>
</dbReference>